<dbReference type="InterPro" id="IPR000700">
    <property type="entry name" value="PAS-assoc_C"/>
</dbReference>
<comment type="caution">
    <text evidence="15">The sequence shown here is derived from an EMBL/GenBank/DDBJ whole genome shotgun (WGS) entry which is preliminary data.</text>
</comment>
<dbReference type="PROSITE" id="PS50113">
    <property type="entry name" value="PAC"/>
    <property type="match status" value="1"/>
</dbReference>
<dbReference type="EMBL" id="JAPDPJ010000060">
    <property type="protein sequence ID" value="MCW3788651.1"/>
    <property type="molecule type" value="Genomic_DNA"/>
</dbReference>
<evidence type="ECO:0000256" key="10">
    <source>
        <dbReference type="ARBA" id="ARBA00023136"/>
    </source>
</evidence>
<keyword evidence="16" id="KW-1185">Reference proteome</keyword>
<sequence length="741" mass="85844">MRLNLILFLFLFATPAIFGKEIKEILLLNSYHPGFEWTEDLTRGVIDGMGDLSSCRVFVEYMDFKRFPQKDFYNELTKLYKKKYNNLKLDGIICADNFAFEYFLQMGDSIWNDSIPVSVCGVNNIDSFNFNKNRIKVIREDLDIKNTLKQAFILNPQTDTLIVISDKTLSGEIFLSQFKTGLNEFKPSFPYIILDGSDYDSIKEKLPLIQKDNKIIILLSLYSNKYDVPIEMKYLGMELLQDVNIPIYSFWEFLLGDFIVGGHLISSYHQGYDAAQLLAQRINNPEAIVNQYSSSKYNYKYDFNLIEKYNLNYDKLPKNTIFLNKEIPFYVKHKKKLIFFTSILIILVILNFLLITNAIRRRSIQRQLTESEKRLELALESANEGFWDISLVNREVVYNNRFAHLLGYDSADNIDININNWEQFIYTKDLKKVKDNWDKYKSGKTNLFKSEARLYLKNKTIQWFSIHGKITDTDTNGNPLRITGVLMNISEQKRIEVKLKRAKEKAEESDKLKSRFLANMSHEIRTPMNAILGFSDILLSQDLEHIEQSDYLDQIKTSGENLLNIINDIVDISKIESDQLKIRNEKFDLNQVLKHIKYSVDTLIKSRNKDIRFEIRCPYPILWLNSDPFRIEQVLLNLLSNAVKFTSEGTVSLKINKHDEKILIIKVIDTGEGISPEDLNIIFERFRQAERTTKVNAGTGLGLAITKSLIELMGGSISVESKLNEGSVFTIALPVVYTNNI</sequence>
<dbReference type="SUPFAM" id="SSF47384">
    <property type="entry name" value="Homodimeric domain of signal transducing histidine kinase"/>
    <property type="match status" value="1"/>
</dbReference>
<evidence type="ECO:0000256" key="1">
    <source>
        <dbReference type="ARBA" id="ARBA00000085"/>
    </source>
</evidence>
<evidence type="ECO:0000256" key="7">
    <source>
        <dbReference type="ARBA" id="ARBA00022777"/>
    </source>
</evidence>
<dbReference type="FunFam" id="1.10.287.130:FF:000038">
    <property type="entry name" value="Sensory transduction histidine kinase"/>
    <property type="match status" value="1"/>
</dbReference>
<gene>
    <name evidence="15" type="ORF">OM075_19435</name>
</gene>
<dbReference type="Pfam" id="PF08447">
    <property type="entry name" value="PAS_3"/>
    <property type="match status" value="1"/>
</dbReference>
<dbReference type="InterPro" id="IPR005467">
    <property type="entry name" value="His_kinase_dom"/>
</dbReference>
<evidence type="ECO:0000256" key="11">
    <source>
        <dbReference type="ARBA" id="ARBA00023306"/>
    </source>
</evidence>
<dbReference type="RefSeq" id="WP_301192209.1">
    <property type="nucleotide sequence ID" value="NZ_JAPDPJ010000060.1"/>
</dbReference>
<evidence type="ECO:0000256" key="6">
    <source>
        <dbReference type="ARBA" id="ARBA00022741"/>
    </source>
</evidence>
<dbReference type="AlphaFoldDB" id="A0AAE3M7D5"/>
<keyword evidence="12" id="KW-1133">Transmembrane helix</keyword>
<dbReference type="PANTHER" id="PTHR43047">
    <property type="entry name" value="TWO-COMPONENT HISTIDINE PROTEIN KINASE"/>
    <property type="match status" value="1"/>
</dbReference>
<dbReference type="InterPro" id="IPR003594">
    <property type="entry name" value="HATPase_dom"/>
</dbReference>
<organism evidence="15 16">
    <name type="scientific">Plebeiibacterium sediminum</name>
    <dbReference type="NCBI Taxonomy" id="2992112"/>
    <lineage>
        <taxon>Bacteria</taxon>
        <taxon>Pseudomonadati</taxon>
        <taxon>Bacteroidota</taxon>
        <taxon>Bacteroidia</taxon>
        <taxon>Marinilabiliales</taxon>
        <taxon>Marinilabiliaceae</taxon>
        <taxon>Plebeiibacterium</taxon>
    </lineage>
</organism>
<keyword evidence="8 15" id="KW-0067">ATP-binding</keyword>
<dbReference type="CDD" id="cd16922">
    <property type="entry name" value="HATPase_EvgS-ArcB-TorS-like"/>
    <property type="match status" value="1"/>
</dbReference>
<dbReference type="EC" id="2.7.13.3" evidence="3"/>
<dbReference type="PANTHER" id="PTHR43047:SF72">
    <property type="entry name" value="OSMOSENSING HISTIDINE PROTEIN KINASE SLN1"/>
    <property type="match status" value="1"/>
</dbReference>
<evidence type="ECO:0000313" key="15">
    <source>
        <dbReference type="EMBL" id="MCW3788651.1"/>
    </source>
</evidence>
<evidence type="ECO:0000256" key="9">
    <source>
        <dbReference type="ARBA" id="ARBA00023012"/>
    </source>
</evidence>
<dbReference type="GO" id="GO:0000155">
    <property type="term" value="F:phosphorelay sensor kinase activity"/>
    <property type="evidence" value="ECO:0007669"/>
    <property type="project" value="InterPro"/>
</dbReference>
<dbReference type="GO" id="GO:0005886">
    <property type="term" value="C:plasma membrane"/>
    <property type="evidence" value="ECO:0007669"/>
    <property type="project" value="TreeGrafter"/>
</dbReference>
<proteinExistence type="predicted"/>
<keyword evidence="4" id="KW-0597">Phosphoprotein</keyword>
<dbReference type="InterPro" id="IPR003661">
    <property type="entry name" value="HisK_dim/P_dom"/>
</dbReference>
<dbReference type="Gene3D" id="3.30.450.20">
    <property type="entry name" value="PAS domain"/>
    <property type="match status" value="1"/>
</dbReference>
<evidence type="ECO:0000313" key="16">
    <source>
        <dbReference type="Proteomes" id="UP001209229"/>
    </source>
</evidence>
<dbReference type="PRINTS" id="PR00344">
    <property type="entry name" value="BCTRLSENSOR"/>
</dbReference>
<dbReference type="PROSITE" id="PS50109">
    <property type="entry name" value="HIS_KIN"/>
    <property type="match status" value="1"/>
</dbReference>
<comment type="subcellular location">
    <subcellularLocation>
        <location evidence="2">Membrane</location>
    </subcellularLocation>
</comment>
<keyword evidence="9" id="KW-0902">Two-component regulatory system</keyword>
<accession>A0AAE3M7D5</accession>
<dbReference type="InterPro" id="IPR013655">
    <property type="entry name" value="PAS_fold_3"/>
</dbReference>
<dbReference type="CDD" id="cd00082">
    <property type="entry name" value="HisKA"/>
    <property type="match status" value="1"/>
</dbReference>
<evidence type="ECO:0000259" key="13">
    <source>
        <dbReference type="PROSITE" id="PS50109"/>
    </source>
</evidence>
<dbReference type="GO" id="GO:0005524">
    <property type="term" value="F:ATP binding"/>
    <property type="evidence" value="ECO:0007669"/>
    <property type="project" value="UniProtKB-KW"/>
</dbReference>
<comment type="catalytic activity">
    <reaction evidence="1">
        <text>ATP + protein L-histidine = ADP + protein N-phospho-L-histidine.</text>
        <dbReference type="EC" id="2.7.13.3"/>
    </reaction>
</comment>
<feature type="transmembrane region" description="Helical" evidence="12">
    <location>
        <begin position="337"/>
        <end position="359"/>
    </location>
</feature>
<evidence type="ECO:0000256" key="8">
    <source>
        <dbReference type="ARBA" id="ARBA00022840"/>
    </source>
</evidence>
<evidence type="ECO:0000256" key="2">
    <source>
        <dbReference type="ARBA" id="ARBA00004370"/>
    </source>
</evidence>
<keyword evidence="11" id="KW-0131">Cell cycle</keyword>
<evidence type="ECO:0000259" key="14">
    <source>
        <dbReference type="PROSITE" id="PS50113"/>
    </source>
</evidence>
<dbReference type="InterPro" id="IPR004358">
    <property type="entry name" value="Sig_transdc_His_kin-like_C"/>
</dbReference>
<dbReference type="Gene3D" id="1.10.287.130">
    <property type="match status" value="1"/>
</dbReference>
<keyword evidence="7" id="KW-0418">Kinase</keyword>
<evidence type="ECO:0000256" key="3">
    <source>
        <dbReference type="ARBA" id="ARBA00012438"/>
    </source>
</evidence>
<dbReference type="InterPro" id="IPR036097">
    <property type="entry name" value="HisK_dim/P_sf"/>
</dbReference>
<dbReference type="SUPFAM" id="SSF55874">
    <property type="entry name" value="ATPase domain of HSP90 chaperone/DNA topoisomerase II/histidine kinase"/>
    <property type="match status" value="1"/>
</dbReference>
<dbReference type="SMART" id="SM00387">
    <property type="entry name" value="HATPase_c"/>
    <property type="match status" value="1"/>
</dbReference>
<dbReference type="FunFam" id="3.30.565.10:FF:000010">
    <property type="entry name" value="Sensor histidine kinase RcsC"/>
    <property type="match status" value="1"/>
</dbReference>
<dbReference type="Proteomes" id="UP001209229">
    <property type="component" value="Unassembled WGS sequence"/>
</dbReference>
<dbReference type="Pfam" id="PF02518">
    <property type="entry name" value="HATPase_c"/>
    <property type="match status" value="1"/>
</dbReference>
<reference evidence="15" key="1">
    <citation type="submission" date="2022-10" db="EMBL/GenBank/DDBJ databases">
        <authorList>
            <person name="Yu W.X."/>
        </authorList>
    </citation>
    <scope>NUCLEOTIDE SEQUENCE</scope>
    <source>
        <strain evidence="15">AAT</strain>
    </source>
</reference>
<keyword evidence="6" id="KW-0547">Nucleotide-binding</keyword>
<dbReference type="SUPFAM" id="SSF55785">
    <property type="entry name" value="PYP-like sensor domain (PAS domain)"/>
    <property type="match status" value="1"/>
</dbReference>
<dbReference type="GO" id="GO:0009927">
    <property type="term" value="F:histidine phosphotransfer kinase activity"/>
    <property type="evidence" value="ECO:0007669"/>
    <property type="project" value="TreeGrafter"/>
</dbReference>
<evidence type="ECO:0000256" key="5">
    <source>
        <dbReference type="ARBA" id="ARBA00022679"/>
    </source>
</evidence>
<dbReference type="CDD" id="cd00130">
    <property type="entry name" value="PAS"/>
    <property type="match status" value="1"/>
</dbReference>
<keyword evidence="12" id="KW-0812">Transmembrane</keyword>
<keyword evidence="10 12" id="KW-0472">Membrane</keyword>
<dbReference type="InterPro" id="IPR000014">
    <property type="entry name" value="PAS"/>
</dbReference>
<feature type="domain" description="Histidine kinase" evidence="13">
    <location>
        <begin position="519"/>
        <end position="737"/>
    </location>
</feature>
<keyword evidence="5" id="KW-0808">Transferase</keyword>
<dbReference type="Pfam" id="PF00512">
    <property type="entry name" value="HisKA"/>
    <property type="match status" value="1"/>
</dbReference>
<dbReference type="InterPro" id="IPR035965">
    <property type="entry name" value="PAS-like_dom_sf"/>
</dbReference>
<evidence type="ECO:0000256" key="12">
    <source>
        <dbReference type="SAM" id="Phobius"/>
    </source>
</evidence>
<protein>
    <recommendedName>
        <fullName evidence="3">histidine kinase</fullName>
        <ecNumber evidence="3">2.7.13.3</ecNumber>
    </recommendedName>
</protein>
<feature type="domain" description="PAC" evidence="14">
    <location>
        <begin position="448"/>
        <end position="501"/>
    </location>
</feature>
<evidence type="ECO:0000256" key="4">
    <source>
        <dbReference type="ARBA" id="ARBA00022553"/>
    </source>
</evidence>
<dbReference type="NCBIfam" id="TIGR00229">
    <property type="entry name" value="sensory_box"/>
    <property type="match status" value="1"/>
</dbReference>
<name>A0AAE3M7D5_9BACT</name>
<dbReference type="SMART" id="SM00388">
    <property type="entry name" value="HisKA"/>
    <property type="match status" value="1"/>
</dbReference>
<dbReference type="Gene3D" id="3.30.565.10">
    <property type="entry name" value="Histidine kinase-like ATPase, C-terminal domain"/>
    <property type="match status" value="1"/>
</dbReference>
<dbReference type="InterPro" id="IPR036890">
    <property type="entry name" value="HATPase_C_sf"/>
</dbReference>